<sequence length="502" mass="55227">MLEDTGSEVEKFLESKPTKAALLAAAALQHKFKLGPVDKVPAQSCGGAPMARVYSPDELIRKLKLQEPPCFGSIDEAIREYNIFVTEHGELMNAVREEIKAKPHRTLRVAFIQWNALMIKPNTFQVLAPFLSGDEGFSADEVDVVAIVLQENMKLSTRREKRFLRNVQFVLNQLSVTADWGPASIAYLGNIRGTQAKTLLAPNTQTLILVARGPHQPLHICRAEQAVHGSEKGFIGAVVDLPGMGRLALVGAHLKGWKPQQFEDVFPVLLRSCGSKVAGLDSFSLGVVFGADFNEHLNAESLTHLYRQNAIEDAAQYPAFARVQAASADESDNIKMTRMLTEALTEPLDIIDSTYSPLLWSTDRLGRSVNVVGAPKTLPASLRALGFRLISACYRAGYTYKWSRGCSYPAEPPVTGHSPFSKMKHCLAPKVFASERGVGYLDRVVLRLPSDSTEKLDKIFESGSVVGSLPSTFATIRKGMQMYDVRSDHLLVANVIEFLKTE</sequence>
<keyword evidence="2" id="KW-1185">Reference proteome</keyword>
<evidence type="ECO:0000313" key="1">
    <source>
        <dbReference type="EMBL" id="CDJ49789.1"/>
    </source>
</evidence>
<dbReference type="Proteomes" id="UP000030750">
    <property type="component" value="Unassembled WGS sequence"/>
</dbReference>
<reference evidence="1" key="1">
    <citation type="submission" date="2013-10" db="EMBL/GenBank/DDBJ databases">
        <title>Genomic analysis of the causative agents of coccidiosis in chickens.</title>
        <authorList>
            <person name="Reid A.J."/>
            <person name="Blake D."/>
            <person name="Billington K."/>
            <person name="Browne H."/>
            <person name="Dunn M."/>
            <person name="Hung S."/>
            <person name="Kawahara F."/>
            <person name="Miranda-Saavedra D."/>
            <person name="Mourier T."/>
            <person name="Nagra H."/>
            <person name="Otto T.D."/>
            <person name="Rawlings N."/>
            <person name="Sanchez A."/>
            <person name="Sanders M."/>
            <person name="Subramaniam C."/>
            <person name="Tay Y."/>
            <person name="Dear P."/>
            <person name="Doerig C."/>
            <person name="Gruber A."/>
            <person name="Parkinson J."/>
            <person name="Shirley M."/>
            <person name="Wan K.L."/>
            <person name="Berriman M."/>
            <person name="Tomley F."/>
            <person name="Pain A."/>
        </authorList>
    </citation>
    <scope>NUCLEOTIDE SEQUENCE [LARGE SCALE GENOMIC DNA]</scope>
    <source>
        <strain evidence="1">Houghton</strain>
    </source>
</reference>
<dbReference type="VEuPathDB" id="ToxoDB:EBH_0028550"/>
<evidence type="ECO:0000313" key="2">
    <source>
        <dbReference type="Proteomes" id="UP000030750"/>
    </source>
</evidence>
<name>U6LMI0_9EIME</name>
<organism evidence="1 2">
    <name type="scientific">Eimeria brunetti</name>
    <dbReference type="NCBI Taxonomy" id="51314"/>
    <lineage>
        <taxon>Eukaryota</taxon>
        <taxon>Sar</taxon>
        <taxon>Alveolata</taxon>
        <taxon>Apicomplexa</taxon>
        <taxon>Conoidasida</taxon>
        <taxon>Coccidia</taxon>
        <taxon>Eucoccidiorida</taxon>
        <taxon>Eimeriorina</taxon>
        <taxon>Eimeriidae</taxon>
        <taxon>Eimeria</taxon>
    </lineage>
</organism>
<dbReference type="AlphaFoldDB" id="U6LMI0"/>
<dbReference type="EMBL" id="HG711862">
    <property type="protein sequence ID" value="CDJ49789.1"/>
    <property type="molecule type" value="Genomic_DNA"/>
</dbReference>
<accession>U6LMI0</accession>
<proteinExistence type="predicted"/>
<protein>
    <recommendedName>
        <fullName evidence="3">Endonuclease/exonuclease/phosphatase domain-containing protein</fullName>
    </recommendedName>
</protein>
<dbReference type="OrthoDB" id="346374at2759"/>
<gene>
    <name evidence="1" type="ORF">EBH_0028550</name>
</gene>
<reference evidence="1" key="2">
    <citation type="submission" date="2013-10" db="EMBL/GenBank/DDBJ databases">
        <authorList>
            <person name="Aslett M."/>
        </authorList>
    </citation>
    <scope>NUCLEOTIDE SEQUENCE [LARGE SCALE GENOMIC DNA]</scope>
    <source>
        <strain evidence="1">Houghton</strain>
    </source>
</reference>
<evidence type="ECO:0008006" key="3">
    <source>
        <dbReference type="Google" id="ProtNLM"/>
    </source>
</evidence>